<reference evidence="1" key="2">
    <citation type="submission" date="2022-10" db="EMBL/GenBank/DDBJ databases">
        <authorList>
            <consortium name="ENA_rothamsted_submissions"/>
            <consortium name="culmorum"/>
            <person name="King R."/>
        </authorList>
    </citation>
    <scope>NUCLEOTIDE SEQUENCE</scope>
</reference>
<protein>
    <submittedName>
        <fullName evidence="1">Uncharacterized protein</fullName>
    </submittedName>
</protein>
<dbReference type="SUPFAM" id="SSF52058">
    <property type="entry name" value="L domain-like"/>
    <property type="match status" value="1"/>
</dbReference>
<dbReference type="EMBL" id="OU896718">
    <property type="protein sequence ID" value="CAH1119268.1"/>
    <property type="molecule type" value="Genomic_DNA"/>
</dbReference>
<proteinExistence type="predicted"/>
<reference evidence="1" key="1">
    <citation type="submission" date="2022-01" db="EMBL/GenBank/DDBJ databases">
        <authorList>
            <person name="King R."/>
        </authorList>
    </citation>
    <scope>NUCLEOTIDE SEQUENCE</scope>
</reference>
<dbReference type="InterPro" id="IPR043313">
    <property type="entry name" value="LRMDA"/>
</dbReference>
<dbReference type="Gene3D" id="3.80.10.10">
    <property type="entry name" value="Ribonuclease Inhibitor"/>
    <property type="match status" value="1"/>
</dbReference>
<dbReference type="AlphaFoldDB" id="A0A9P0DB27"/>
<dbReference type="Proteomes" id="UP001153737">
    <property type="component" value="Chromosome 12"/>
</dbReference>
<evidence type="ECO:0000313" key="2">
    <source>
        <dbReference type="Proteomes" id="UP001153737"/>
    </source>
</evidence>
<organism evidence="1 2">
    <name type="scientific">Phaedon cochleariae</name>
    <name type="common">Mustard beetle</name>
    <dbReference type="NCBI Taxonomy" id="80249"/>
    <lineage>
        <taxon>Eukaryota</taxon>
        <taxon>Metazoa</taxon>
        <taxon>Ecdysozoa</taxon>
        <taxon>Arthropoda</taxon>
        <taxon>Hexapoda</taxon>
        <taxon>Insecta</taxon>
        <taxon>Pterygota</taxon>
        <taxon>Neoptera</taxon>
        <taxon>Endopterygota</taxon>
        <taxon>Coleoptera</taxon>
        <taxon>Polyphaga</taxon>
        <taxon>Cucujiformia</taxon>
        <taxon>Chrysomeloidea</taxon>
        <taxon>Chrysomelidae</taxon>
        <taxon>Chrysomelinae</taxon>
        <taxon>Chrysomelini</taxon>
        <taxon>Phaedon</taxon>
    </lineage>
</organism>
<keyword evidence="2" id="KW-1185">Reference proteome</keyword>
<name>A0A9P0DB27_PHACE</name>
<feature type="non-terminal residue" evidence="1">
    <location>
        <position position="317"/>
    </location>
</feature>
<dbReference type="PANTHER" id="PTHR46282">
    <property type="entry name" value="LEUCINE-RICH MELANOCYTE DIFFERENTIATION-ASSOCIATED PROTEIN"/>
    <property type="match status" value="1"/>
</dbReference>
<sequence length="317" mass="36881">ISVARLTFLSLSRDILITDNGSTLLRDLLIKQTEFQNKYSECLQSAHDMENSCETNVFDLGDIVQVVDITNLQKNFYVEDEMNNLDMTSLGTFVLLEKSTRTRISTKEKKIDDDSCVQRISLAYERLHTIPKIIMEGITRYVKILDISHNEFENLEFLKDFHQLTSLICDHNKITSTVTIPFLPTLELLWMNYCKIEELYPWARKLKYSCPNLKYLSLMKNPLILHYSNNGFNQEQLDYRLYMISLFPHLIHLDDKVVTANERKEAIRLYNKPLLDRVVTKTQENLPDYLRIASQKVAMMLSSSPAFSMSDTKSVVI</sequence>
<evidence type="ECO:0000313" key="1">
    <source>
        <dbReference type="EMBL" id="CAH1119268.1"/>
    </source>
</evidence>
<dbReference type="PANTHER" id="PTHR46282:SF1">
    <property type="entry name" value="LEUCINE-RICH REPEAT-CONTAINING PROTEIN 72-LIKE"/>
    <property type="match status" value="1"/>
</dbReference>
<dbReference type="OrthoDB" id="10251250at2759"/>
<dbReference type="InterPro" id="IPR032675">
    <property type="entry name" value="LRR_dom_sf"/>
</dbReference>
<accession>A0A9P0DB27</accession>
<gene>
    <name evidence="1" type="ORF">PHAECO_LOCUS2969</name>
</gene>